<dbReference type="GO" id="GO:0008237">
    <property type="term" value="F:metallopeptidase activity"/>
    <property type="evidence" value="ECO:0007669"/>
    <property type="project" value="InterPro"/>
</dbReference>
<feature type="compositionally biased region" description="Pro residues" evidence="1">
    <location>
        <begin position="731"/>
        <end position="741"/>
    </location>
</feature>
<evidence type="ECO:0000256" key="1">
    <source>
        <dbReference type="SAM" id="MobiDB-lite"/>
    </source>
</evidence>
<feature type="signal peptide" evidence="3">
    <location>
        <begin position="1"/>
        <end position="29"/>
    </location>
</feature>
<proteinExistence type="predicted"/>
<evidence type="ECO:0000313" key="5">
    <source>
        <dbReference type="Proteomes" id="UP001205920"/>
    </source>
</evidence>
<dbReference type="AlphaFoldDB" id="A0AAW5HUW4"/>
<keyword evidence="5" id="KW-1185">Reference proteome</keyword>
<evidence type="ECO:0000313" key="4">
    <source>
        <dbReference type="EMBL" id="MCO6395328.1"/>
    </source>
</evidence>
<dbReference type="SUPFAM" id="SSF55486">
    <property type="entry name" value="Metalloproteases ('zincins'), catalytic domain"/>
    <property type="match status" value="1"/>
</dbReference>
<keyword evidence="3" id="KW-0732">Signal</keyword>
<dbReference type="Proteomes" id="UP001205920">
    <property type="component" value="Unassembled WGS sequence"/>
</dbReference>
<comment type="caution">
    <text evidence="4">The sequence shown here is derived from an EMBL/GenBank/DDBJ whole genome shotgun (WGS) entry which is preliminary data.</text>
</comment>
<feature type="compositionally biased region" description="Low complexity" evidence="1">
    <location>
        <begin position="721"/>
        <end position="730"/>
    </location>
</feature>
<sequence>MKQQAIAIAASAALLGGVVTVPAMPVARAAEVAVEQDASAGAFTGFNIDESKTTFMRYAHPFSAGGRMAVSVQNSVALDGSWVNMDASNTTVAKQGNTVTLVTKEAGATITRTFLFDGNSVTVSVDVDAPAGVQTQVDLTSVFRDREYTAEFRDGAYHLTPAAPGYEVTVKYGDGAYATGVAATWDGLAGALNDPAHGGVDPEGASNQRGRWFNPNGGKLSASMTMEMITQADAADSDGDGLPDIWEAEGVMLSDGRFLNLPAWGADPHKKDIFLQLNWMPSEWEHHGCATGDRFDPTTEGYLTYAECAQFNKNVYRPSRQVLKNLEKTFADAGVNLHIDAGPLYSPDIALKDTAGGQHEKLGYKEFSFVQEKGLDDEDQLGRWQKELLGDRSAVFHVGVIGDRQSAKTMSSGLGREGSAFFVAKGANLTTDKQLEGTILHEFGHVLGLGHDGAATPESREWSKQHPGGDRNFLPEYKSVMNYLYQFAHPDYSHSPVANERNYGTEEQARKQYEQCEQARECYPGTYSIPADWENLKFHGKDIGKADGVVREKFEPHVDDHEDKDSHTLAVYAAADNNKKAGLKLDDATKGGNGISLQKQNNEVHAILDNQGIDASEFTIEAAWGAGNTFTSQPISLGSVTDKANYTRNVTIPLKSLRGVSGKTMPLDLRVKNDEGKVVFEETFTLPVLDYTAKEAAKVRKELEKAPNLKVEQQRIAQDLPKQPEAKPAPTTKPSPAPAPDQRPEQRSPWPIIVGVLLALGGAAAAVVGWLNANGGVPPFLR</sequence>
<accession>A0AAW5HUW4</accession>
<protein>
    <submittedName>
        <fullName evidence="4">Uncharacterized protein</fullName>
    </submittedName>
</protein>
<keyword evidence="2" id="KW-0472">Membrane</keyword>
<dbReference type="Gene3D" id="3.40.390.10">
    <property type="entry name" value="Collagenase (Catalytic Domain)"/>
    <property type="match status" value="1"/>
</dbReference>
<keyword evidence="2" id="KW-0812">Transmembrane</keyword>
<feature type="transmembrane region" description="Helical" evidence="2">
    <location>
        <begin position="750"/>
        <end position="773"/>
    </location>
</feature>
<dbReference type="EMBL" id="JAEUWV010000022">
    <property type="protein sequence ID" value="MCO6395328.1"/>
    <property type="molecule type" value="Genomic_DNA"/>
</dbReference>
<evidence type="ECO:0000256" key="2">
    <source>
        <dbReference type="SAM" id="Phobius"/>
    </source>
</evidence>
<gene>
    <name evidence="4" type="ORF">JMN37_10175</name>
</gene>
<organism evidence="4 5">
    <name type="scientific">Corynebacterium lipophilum</name>
    <dbReference type="NCBI Taxonomy" id="2804918"/>
    <lineage>
        <taxon>Bacteria</taxon>
        <taxon>Bacillati</taxon>
        <taxon>Actinomycetota</taxon>
        <taxon>Actinomycetes</taxon>
        <taxon>Mycobacteriales</taxon>
        <taxon>Corynebacteriaceae</taxon>
        <taxon>Corynebacterium</taxon>
    </lineage>
</organism>
<dbReference type="RefSeq" id="WP_252932056.1">
    <property type="nucleotide sequence ID" value="NZ_JAEUWV010000022.1"/>
</dbReference>
<evidence type="ECO:0000256" key="3">
    <source>
        <dbReference type="SAM" id="SignalP"/>
    </source>
</evidence>
<feature type="region of interest" description="Disordered" evidence="1">
    <location>
        <begin position="718"/>
        <end position="747"/>
    </location>
</feature>
<keyword evidence="2" id="KW-1133">Transmembrane helix</keyword>
<name>A0AAW5HUW4_9CORY</name>
<reference evidence="4 5" key="1">
    <citation type="submission" date="2021-01" db="EMBL/GenBank/DDBJ databases">
        <title>Identification and Characterization of Corynebacterium sp.</title>
        <authorList>
            <person name="Luo Q."/>
            <person name="Qu P."/>
            <person name="Chen Q."/>
        </authorList>
    </citation>
    <scope>NUCLEOTIDE SEQUENCE [LARGE SCALE GENOMIC DNA]</scope>
    <source>
        <strain evidence="4 5">MC-18</strain>
    </source>
</reference>
<dbReference type="InterPro" id="IPR024079">
    <property type="entry name" value="MetalloPept_cat_dom_sf"/>
</dbReference>
<feature type="chain" id="PRO_5043498780" evidence="3">
    <location>
        <begin position="30"/>
        <end position="782"/>
    </location>
</feature>